<gene>
    <name evidence="2" type="ORF">DPMN_140569</name>
</gene>
<evidence type="ECO:0000313" key="3">
    <source>
        <dbReference type="Proteomes" id="UP000828390"/>
    </source>
</evidence>
<feature type="region of interest" description="Disordered" evidence="1">
    <location>
        <begin position="38"/>
        <end position="63"/>
    </location>
</feature>
<feature type="compositionally biased region" description="Polar residues" evidence="1">
    <location>
        <begin position="50"/>
        <end position="63"/>
    </location>
</feature>
<proteinExistence type="predicted"/>
<evidence type="ECO:0000313" key="2">
    <source>
        <dbReference type="EMBL" id="KAH3812146.1"/>
    </source>
</evidence>
<accession>A0A9D4G7W0</accession>
<protein>
    <submittedName>
        <fullName evidence="2">Uncharacterized protein</fullName>
    </submittedName>
</protein>
<dbReference type="Proteomes" id="UP000828390">
    <property type="component" value="Unassembled WGS sequence"/>
</dbReference>
<dbReference type="EMBL" id="JAIWYP010000006">
    <property type="protein sequence ID" value="KAH3812146.1"/>
    <property type="molecule type" value="Genomic_DNA"/>
</dbReference>
<name>A0A9D4G7W0_DREPO</name>
<reference evidence="2" key="1">
    <citation type="journal article" date="2019" name="bioRxiv">
        <title>The Genome of the Zebra Mussel, Dreissena polymorpha: A Resource for Invasive Species Research.</title>
        <authorList>
            <person name="McCartney M.A."/>
            <person name="Auch B."/>
            <person name="Kono T."/>
            <person name="Mallez S."/>
            <person name="Zhang Y."/>
            <person name="Obille A."/>
            <person name="Becker A."/>
            <person name="Abrahante J.E."/>
            <person name="Garbe J."/>
            <person name="Badalamenti J.P."/>
            <person name="Herman A."/>
            <person name="Mangelson H."/>
            <person name="Liachko I."/>
            <person name="Sullivan S."/>
            <person name="Sone E.D."/>
            <person name="Koren S."/>
            <person name="Silverstein K.A.T."/>
            <person name="Beckman K.B."/>
            <person name="Gohl D.M."/>
        </authorList>
    </citation>
    <scope>NUCLEOTIDE SEQUENCE</scope>
    <source>
        <strain evidence="2">Duluth1</strain>
        <tissue evidence="2">Whole animal</tissue>
    </source>
</reference>
<sequence length="63" mass="6832">MFQDNFLAISMDECSQKPQSAHMCDETQSPLDMGIAQKPVSSADHDETDGTLSQSLLASPKCN</sequence>
<organism evidence="2 3">
    <name type="scientific">Dreissena polymorpha</name>
    <name type="common">Zebra mussel</name>
    <name type="synonym">Mytilus polymorpha</name>
    <dbReference type="NCBI Taxonomy" id="45954"/>
    <lineage>
        <taxon>Eukaryota</taxon>
        <taxon>Metazoa</taxon>
        <taxon>Spiralia</taxon>
        <taxon>Lophotrochozoa</taxon>
        <taxon>Mollusca</taxon>
        <taxon>Bivalvia</taxon>
        <taxon>Autobranchia</taxon>
        <taxon>Heteroconchia</taxon>
        <taxon>Euheterodonta</taxon>
        <taxon>Imparidentia</taxon>
        <taxon>Neoheterodontei</taxon>
        <taxon>Myida</taxon>
        <taxon>Dreissenoidea</taxon>
        <taxon>Dreissenidae</taxon>
        <taxon>Dreissena</taxon>
    </lineage>
</organism>
<dbReference type="AlphaFoldDB" id="A0A9D4G7W0"/>
<evidence type="ECO:0000256" key="1">
    <source>
        <dbReference type="SAM" id="MobiDB-lite"/>
    </source>
</evidence>
<keyword evidence="3" id="KW-1185">Reference proteome</keyword>
<comment type="caution">
    <text evidence="2">The sequence shown here is derived from an EMBL/GenBank/DDBJ whole genome shotgun (WGS) entry which is preliminary data.</text>
</comment>
<reference evidence="2" key="2">
    <citation type="submission" date="2020-11" db="EMBL/GenBank/DDBJ databases">
        <authorList>
            <person name="McCartney M.A."/>
            <person name="Auch B."/>
            <person name="Kono T."/>
            <person name="Mallez S."/>
            <person name="Becker A."/>
            <person name="Gohl D.M."/>
            <person name="Silverstein K.A.T."/>
            <person name="Koren S."/>
            <person name="Bechman K.B."/>
            <person name="Herman A."/>
            <person name="Abrahante J.E."/>
            <person name="Garbe J."/>
        </authorList>
    </citation>
    <scope>NUCLEOTIDE SEQUENCE</scope>
    <source>
        <strain evidence="2">Duluth1</strain>
        <tissue evidence="2">Whole animal</tissue>
    </source>
</reference>